<keyword evidence="2" id="KW-1185">Reference proteome</keyword>
<comment type="caution">
    <text evidence="1">The sequence shown here is derived from an EMBL/GenBank/DDBJ whole genome shotgun (WGS) entry which is preliminary data.</text>
</comment>
<proteinExistence type="predicted"/>
<dbReference type="EMBL" id="JBHRTR010000054">
    <property type="protein sequence ID" value="MFC3231283.1"/>
    <property type="molecule type" value="Genomic_DNA"/>
</dbReference>
<name>A0ABV7LA88_9PROT</name>
<sequence length="225" mass="23613">MTELFDAGRRCVKGRVPHPGRTARRLALAAGLLGGLSAAVQAQQDLTAGGPTESAALQAQSLHPLVGPDLVARLVQLTGHRLQQAEMTGPNPSLLADAGGFVYGIDFYQCTAAATGDADTMAAPPRCASIRFSTAVDMPAGMAPSAANAWNRDRRFGRLWLDEEGDPHLEMDVSTAGGVTTAHLVDLLDWWSLVMSDFLQQVQLSDEAPLPAGSTQAGAARQPGE</sequence>
<organism evidence="1 2">
    <name type="scientific">Marinibaculum pumilum</name>
    <dbReference type="NCBI Taxonomy" id="1766165"/>
    <lineage>
        <taxon>Bacteria</taxon>
        <taxon>Pseudomonadati</taxon>
        <taxon>Pseudomonadota</taxon>
        <taxon>Alphaproteobacteria</taxon>
        <taxon>Rhodospirillales</taxon>
        <taxon>Rhodospirillaceae</taxon>
        <taxon>Marinibaculum</taxon>
    </lineage>
</organism>
<reference evidence="2" key="1">
    <citation type="journal article" date="2019" name="Int. J. Syst. Evol. Microbiol.">
        <title>The Global Catalogue of Microorganisms (GCM) 10K type strain sequencing project: providing services to taxonomists for standard genome sequencing and annotation.</title>
        <authorList>
            <consortium name="The Broad Institute Genomics Platform"/>
            <consortium name="The Broad Institute Genome Sequencing Center for Infectious Disease"/>
            <person name="Wu L."/>
            <person name="Ma J."/>
        </authorList>
    </citation>
    <scope>NUCLEOTIDE SEQUENCE [LARGE SCALE GENOMIC DNA]</scope>
    <source>
        <strain evidence="2">KCTC 42964</strain>
    </source>
</reference>
<dbReference type="Proteomes" id="UP001595528">
    <property type="component" value="Unassembled WGS sequence"/>
</dbReference>
<accession>A0ABV7LA88</accession>
<evidence type="ECO:0000313" key="1">
    <source>
        <dbReference type="EMBL" id="MFC3231283.1"/>
    </source>
</evidence>
<dbReference type="CDD" id="cd17511">
    <property type="entry name" value="YbjN_AmyR-like"/>
    <property type="match status" value="1"/>
</dbReference>
<protein>
    <submittedName>
        <fullName evidence="1">YbjN domain-containing protein</fullName>
    </submittedName>
</protein>
<dbReference type="InterPro" id="IPR019660">
    <property type="entry name" value="Put_sensory_transdc_reg_YbjN"/>
</dbReference>
<dbReference type="Pfam" id="PF10722">
    <property type="entry name" value="YbjN"/>
    <property type="match status" value="1"/>
</dbReference>
<evidence type="ECO:0000313" key="2">
    <source>
        <dbReference type="Proteomes" id="UP001595528"/>
    </source>
</evidence>
<gene>
    <name evidence="1" type="ORF">ACFOGJ_28805</name>
</gene>
<dbReference type="RefSeq" id="WP_379906750.1">
    <property type="nucleotide sequence ID" value="NZ_JBHRTR010000054.1"/>
</dbReference>